<accession>A0A558HGR1</accession>
<evidence type="ECO:0000313" key="3">
    <source>
        <dbReference type="EMBL" id="TVU68325.1"/>
    </source>
</evidence>
<dbReference type="EMBL" id="VNFH01000010">
    <property type="protein sequence ID" value="TVU68325.1"/>
    <property type="molecule type" value="Genomic_DNA"/>
</dbReference>
<dbReference type="OrthoDB" id="9814654at2"/>
<name>A0A558HGR1_9GAMM</name>
<evidence type="ECO:0000313" key="4">
    <source>
        <dbReference type="Proteomes" id="UP000319941"/>
    </source>
</evidence>
<evidence type="ECO:0000256" key="1">
    <source>
        <dbReference type="SAM" id="MobiDB-lite"/>
    </source>
</evidence>
<sequence length="122" mass="13677">MYKRLTSHHNLVLIDHWRNLLESEGIPCELRNRLLGAAAGELPVHDCEPQLWVAEHNLSRAKRLLARIEAAPTQPDWQCACGEQLEGSFSECWACGASAPLGEGRHKEERDGDVHDDPEFVA</sequence>
<dbReference type="Proteomes" id="UP000319941">
    <property type="component" value="Unassembled WGS sequence"/>
</dbReference>
<comment type="caution">
    <text evidence="3">The sequence shown here is derived from an EMBL/GenBank/DDBJ whole genome shotgun (WGS) entry which is preliminary data.</text>
</comment>
<dbReference type="InterPro" id="IPR018551">
    <property type="entry name" value="DUF2007"/>
</dbReference>
<organism evidence="3 4">
    <name type="scientific">Cobetia crustatorum</name>
    <dbReference type="NCBI Taxonomy" id="553385"/>
    <lineage>
        <taxon>Bacteria</taxon>
        <taxon>Pseudomonadati</taxon>
        <taxon>Pseudomonadota</taxon>
        <taxon>Gammaproteobacteria</taxon>
        <taxon>Oceanospirillales</taxon>
        <taxon>Halomonadaceae</taxon>
        <taxon>Cobetia</taxon>
    </lineage>
</organism>
<dbReference type="AlphaFoldDB" id="A0A558HGR1"/>
<gene>
    <name evidence="3" type="ORF">FQP86_14080</name>
</gene>
<dbReference type="RefSeq" id="WP_024951227.1">
    <property type="nucleotide sequence ID" value="NZ_CAWOWR010000002.1"/>
</dbReference>
<reference evidence="3 4" key="1">
    <citation type="submission" date="2019-07" db="EMBL/GenBank/DDBJ databases">
        <title>Diversity of Bacteria from Kongsfjorden, Arctic.</title>
        <authorList>
            <person name="Yu Y."/>
        </authorList>
    </citation>
    <scope>NUCLEOTIDE SEQUENCE [LARGE SCALE GENOMIC DNA]</scope>
    <source>
        <strain evidence="3 4">SM1923</strain>
    </source>
</reference>
<proteinExistence type="predicted"/>
<dbReference type="InterPro" id="IPR011322">
    <property type="entry name" value="N-reg_PII-like_a/b"/>
</dbReference>
<dbReference type="Gene3D" id="3.30.70.790">
    <property type="entry name" value="UreE, C-terminal domain"/>
    <property type="match status" value="1"/>
</dbReference>
<feature type="compositionally biased region" description="Basic and acidic residues" evidence="1">
    <location>
        <begin position="103"/>
        <end position="122"/>
    </location>
</feature>
<feature type="domain" description="DUF2007" evidence="2">
    <location>
        <begin position="3"/>
        <end position="69"/>
    </location>
</feature>
<dbReference type="STRING" id="553385.GCA_000591415_00938"/>
<evidence type="ECO:0000259" key="2">
    <source>
        <dbReference type="Pfam" id="PF09413"/>
    </source>
</evidence>
<keyword evidence="4" id="KW-1185">Reference proteome</keyword>
<protein>
    <submittedName>
        <fullName evidence="3">DUF2007 domain-containing protein</fullName>
    </submittedName>
</protein>
<dbReference type="Pfam" id="PF09413">
    <property type="entry name" value="DUF2007"/>
    <property type="match status" value="1"/>
</dbReference>
<feature type="region of interest" description="Disordered" evidence="1">
    <location>
        <begin position="100"/>
        <end position="122"/>
    </location>
</feature>
<dbReference type="SUPFAM" id="SSF54913">
    <property type="entry name" value="GlnB-like"/>
    <property type="match status" value="1"/>
</dbReference>